<name>A0ABP0ZPE1_9ASCO</name>
<accession>A0ABP0ZPE1</accession>
<dbReference type="InterPro" id="IPR027640">
    <property type="entry name" value="Kinesin-like_fam"/>
</dbReference>
<evidence type="ECO:0000256" key="3">
    <source>
        <dbReference type="PROSITE-ProRule" id="PRU00283"/>
    </source>
</evidence>
<comment type="similarity">
    <text evidence="3 4">Belongs to the TRAFAC class myosin-kinesin ATPase superfamily. Kinesin family.</text>
</comment>
<dbReference type="GeneID" id="92208963"/>
<dbReference type="Pfam" id="PF00225">
    <property type="entry name" value="Kinesin"/>
    <property type="match status" value="1"/>
</dbReference>
<feature type="binding site" evidence="3">
    <location>
        <begin position="391"/>
        <end position="398"/>
    </location>
    <ligand>
        <name>ATP</name>
        <dbReference type="ChEBI" id="CHEBI:30616"/>
    </ligand>
</feature>
<feature type="domain" description="Kinesin motor" evidence="6">
    <location>
        <begin position="300"/>
        <end position="631"/>
    </location>
</feature>
<feature type="coiled-coil region" evidence="5">
    <location>
        <begin position="224"/>
        <end position="272"/>
    </location>
</feature>
<proteinExistence type="inferred from homology"/>
<dbReference type="InterPro" id="IPR001752">
    <property type="entry name" value="Kinesin_motor_dom"/>
</dbReference>
<dbReference type="InterPro" id="IPR027417">
    <property type="entry name" value="P-loop_NTPase"/>
</dbReference>
<evidence type="ECO:0000256" key="2">
    <source>
        <dbReference type="ARBA" id="ARBA00022840"/>
    </source>
</evidence>
<dbReference type="EMBL" id="OZ022408">
    <property type="protein sequence ID" value="CAK9439667.1"/>
    <property type="molecule type" value="Genomic_DNA"/>
</dbReference>
<evidence type="ECO:0000256" key="4">
    <source>
        <dbReference type="RuleBase" id="RU000394"/>
    </source>
</evidence>
<gene>
    <name evidence="7" type="ORF">LODBEIA_P37670</name>
</gene>
<dbReference type="InterPro" id="IPR036961">
    <property type="entry name" value="Kinesin_motor_dom_sf"/>
</dbReference>
<evidence type="ECO:0000259" key="6">
    <source>
        <dbReference type="PROSITE" id="PS50067"/>
    </source>
</evidence>
<keyword evidence="2 3" id="KW-0067">ATP-binding</keyword>
<evidence type="ECO:0000313" key="7">
    <source>
        <dbReference type="EMBL" id="CAK9439667.1"/>
    </source>
</evidence>
<keyword evidence="1 3" id="KW-0547">Nucleotide-binding</keyword>
<organism evidence="7 8">
    <name type="scientific">Lodderomyces beijingensis</name>
    <dbReference type="NCBI Taxonomy" id="1775926"/>
    <lineage>
        <taxon>Eukaryota</taxon>
        <taxon>Fungi</taxon>
        <taxon>Dikarya</taxon>
        <taxon>Ascomycota</taxon>
        <taxon>Saccharomycotina</taxon>
        <taxon>Pichiomycetes</taxon>
        <taxon>Debaryomycetaceae</taxon>
        <taxon>Candida/Lodderomyces clade</taxon>
        <taxon>Lodderomyces</taxon>
    </lineage>
</organism>
<dbReference type="PRINTS" id="PR00380">
    <property type="entry name" value="KINESINHEAVY"/>
</dbReference>
<evidence type="ECO:0000256" key="1">
    <source>
        <dbReference type="ARBA" id="ARBA00022741"/>
    </source>
</evidence>
<dbReference type="PANTHER" id="PTHR47972">
    <property type="entry name" value="KINESIN-LIKE PROTEIN KLP-3"/>
    <property type="match status" value="1"/>
</dbReference>
<dbReference type="Proteomes" id="UP001497383">
    <property type="component" value="Chromosome 4"/>
</dbReference>
<keyword evidence="3 4" id="KW-0505">Motor protein</keyword>
<dbReference type="Gene3D" id="3.40.850.10">
    <property type="entry name" value="Kinesin motor domain"/>
    <property type="match status" value="1"/>
</dbReference>
<dbReference type="SUPFAM" id="SSF52540">
    <property type="entry name" value="P-loop containing nucleoside triphosphate hydrolases"/>
    <property type="match status" value="1"/>
</dbReference>
<dbReference type="InterPro" id="IPR019821">
    <property type="entry name" value="Kinesin_motor_CS"/>
</dbReference>
<sequence>MRKISQDAGKPTFRPLSETQRIRQLIQEKQLSVDELNTIAITLRTQIEGQILENFTVESKYLSYERQLQDLKDETSRLESYELSSMDQLRKKINVESHEMMLGHQQHLNARKEEISAQVDEMFAEKQKRYDDEIEKLKREISLEKTRGDELDACLERRLHSFEQQQAKTSEESSRSLRDEMCKQEEEMGKLTQSITSLVENCAFIHERELPSLHQDLRRYNSILHQLTAKNSDKQLELSNHEEQIRQSRKQIAELEAESRNRNEEVTRMQFEIKRMKTEVIGQESTRRILHSQLQELKGNIRVFCRVRAVDSGSDLINIELSDDDLNEEGKQELTIKRNEHLGVSNTNSLFKFQFDKIFSMHQGNHYIFDEYSQLIQSCMDGSNVCVFAYGQTGSGKTFTMSNLSDGMIPLSIKKIFDDIEELRQQGQWAYEVTGKFVEIYNENIIDLLNPRTNIKHEIKHDDINCKTSITDVTSIVITSPEQANQILERVNNRRTTAATKSNDKSSRSHSIFIMDVVGRNEATGAATFGTLNLVDLAGSERINVSQVEGERLRETQAINKSLSSLGDVISSLNSTSASHIPYRNSKLTYLLKHSLGGNSKTLMFVNVSPLSANFNETINSLRFATKVNSTKLSHQ</sequence>
<dbReference type="PROSITE" id="PS00411">
    <property type="entry name" value="KINESIN_MOTOR_1"/>
    <property type="match status" value="1"/>
</dbReference>
<keyword evidence="4" id="KW-0493">Microtubule</keyword>
<keyword evidence="8" id="KW-1185">Reference proteome</keyword>
<dbReference type="SMART" id="SM00129">
    <property type="entry name" value="KISc"/>
    <property type="match status" value="1"/>
</dbReference>
<keyword evidence="5" id="KW-0175">Coiled coil</keyword>
<dbReference type="PROSITE" id="PS50067">
    <property type="entry name" value="KINESIN_MOTOR_2"/>
    <property type="match status" value="1"/>
</dbReference>
<evidence type="ECO:0000313" key="8">
    <source>
        <dbReference type="Proteomes" id="UP001497383"/>
    </source>
</evidence>
<reference evidence="7 8" key="1">
    <citation type="submission" date="2024-03" db="EMBL/GenBank/DDBJ databases">
        <authorList>
            <person name="Brejova B."/>
        </authorList>
    </citation>
    <scope>NUCLEOTIDE SEQUENCE [LARGE SCALE GENOMIC DNA]</scope>
    <source>
        <strain evidence="7 8">CBS 14171</strain>
    </source>
</reference>
<dbReference type="RefSeq" id="XP_066830705.1">
    <property type="nucleotide sequence ID" value="XM_066973913.1"/>
</dbReference>
<protein>
    <recommendedName>
        <fullName evidence="4">Kinesin-like protein</fullName>
    </recommendedName>
</protein>
<evidence type="ECO:0000256" key="5">
    <source>
        <dbReference type="SAM" id="Coils"/>
    </source>
</evidence>